<sequence length="352" mass="37686">MMALLFAAAALWALAWVFGVPMRVRLVVLGVVWLAIVAAHLLLPAEIPFRANTGGDARPWLVLAILALAIWGYRALLARLRRRAQAKAPAPPDTTPKPLFSDTELNRYARHMMLREVGGPGQRALKQAKVLVIGAGGLGSPALLYLAAAGVGTIGVIDDDTVDGTNLQRQIIHTDARIGMPKVFSAQAQMQALNPFVTVQPYHRRLTEAEAEQLFAQYDLILDGTDNFDTRYLTNRIAVQCGKPLIAAAITQWEGQIALYDPARGGPCFECLFPERPAPGLVPSCAEAGVIAPLPGVLGSMMAVEALKTLTNAGAPLRGALVIYDGLYGESRRMTTHARADCPVCHGKGATA</sequence>
<keyword evidence="1" id="KW-1133">Transmembrane helix</keyword>
<feature type="transmembrane region" description="Helical" evidence="1">
    <location>
        <begin position="59"/>
        <end position="77"/>
    </location>
</feature>
<comment type="caution">
    <text evidence="3">The sequence shown here is derived from an EMBL/GenBank/DDBJ whole genome shotgun (WGS) entry which is preliminary data.</text>
</comment>
<dbReference type="EMBL" id="JAPDFL010000001">
    <property type="protein sequence ID" value="MCW1934820.1"/>
    <property type="molecule type" value="Genomic_DNA"/>
</dbReference>
<feature type="transmembrane region" description="Helical" evidence="1">
    <location>
        <begin position="29"/>
        <end position="47"/>
    </location>
</feature>
<proteinExistence type="predicted"/>
<keyword evidence="1" id="KW-0812">Transmembrane</keyword>
<evidence type="ECO:0000313" key="4">
    <source>
        <dbReference type="Proteomes" id="UP001208938"/>
    </source>
</evidence>
<feature type="domain" description="THIF-type NAD/FAD binding fold" evidence="2">
    <location>
        <begin position="108"/>
        <end position="344"/>
    </location>
</feature>
<evidence type="ECO:0000259" key="2">
    <source>
        <dbReference type="Pfam" id="PF00899"/>
    </source>
</evidence>
<dbReference type="NCBIfam" id="NF004281">
    <property type="entry name" value="PRK05690.1"/>
    <property type="match status" value="1"/>
</dbReference>
<name>A0ABT3H4T4_9RHOB</name>
<evidence type="ECO:0000313" key="3">
    <source>
        <dbReference type="EMBL" id="MCW1934820.1"/>
    </source>
</evidence>
<dbReference type="CDD" id="cd00757">
    <property type="entry name" value="ThiF_MoeB_HesA_family"/>
    <property type="match status" value="1"/>
</dbReference>
<evidence type="ECO:0000256" key="1">
    <source>
        <dbReference type="SAM" id="Phobius"/>
    </source>
</evidence>
<dbReference type="RefSeq" id="WP_264507566.1">
    <property type="nucleotide sequence ID" value="NZ_JAPDFL010000001.1"/>
</dbReference>
<accession>A0ABT3H4T4</accession>
<gene>
    <name evidence="3" type="ORF">OKW52_21865</name>
</gene>
<keyword evidence="4" id="KW-1185">Reference proteome</keyword>
<reference evidence="3 4" key="1">
    <citation type="submission" date="2022-10" db="EMBL/GenBank/DDBJ databases">
        <title>Pararhodobacter sp. nov., isolated from marine algae.</title>
        <authorList>
            <person name="Choi B.J."/>
            <person name="Kim J.M."/>
            <person name="Lee J.K."/>
            <person name="Choi D.G."/>
            <person name="Jeon C.O."/>
        </authorList>
    </citation>
    <scope>NUCLEOTIDE SEQUENCE [LARGE SCALE GENOMIC DNA]</scope>
    <source>
        <strain evidence="3 4">ZQ420</strain>
    </source>
</reference>
<dbReference type="PANTHER" id="PTHR10953:SF102">
    <property type="entry name" value="ADENYLYLTRANSFERASE AND SULFURTRANSFERASE MOCS3"/>
    <property type="match status" value="1"/>
</dbReference>
<keyword evidence="1" id="KW-0472">Membrane</keyword>
<dbReference type="InterPro" id="IPR045886">
    <property type="entry name" value="ThiF/MoeB/HesA"/>
</dbReference>
<dbReference type="SUPFAM" id="SSF69572">
    <property type="entry name" value="Activating enzymes of the ubiquitin-like proteins"/>
    <property type="match status" value="1"/>
</dbReference>
<dbReference type="PANTHER" id="PTHR10953">
    <property type="entry name" value="UBIQUITIN-ACTIVATING ENZYME E1"/>
    <property type="match status" value="1"/>
</dbReference>
<dbReference type="Gene3D" id="3.40.50.720">
    <property type="entry name" value="NAD(P)-binding Rossmann-like Domain"/>
    <property type="match status" value="1"/>
</dbReference>
<dbReference type="Pfam" id="PF00899">
    <property type="entry name" value="ThiF"/>
    <property type="match status" value="1"/>
</dbReference>
<organism evidence="3 4">
    <name type="scientific">Pararhodobacter zhoushanensis</name>
    <dbReference type="NCBI Taxonomy" id="2479545"/>
    <lineage>
        <taxon>Bacteria</taxon>
        <taxon>Pseudomonadati</taxon>
        <taxon>Pseudomonadota</taxon>
        <taxon>Alphaproteobacteria</taxon>
        <taxon>Rhodobacterales</taxon>
        <taxon>Paracoccaceae</taxon>
        <taxon>Pararhodobacter</taxon>
    </lineage>
</organism>
<dbReference type="Proteomes" id="UP001208938">
    <property type="component" value="Unassembled WGS sequence"/>
</dbReference>
<dbReference type="InterPro" id="IPR035985">
    <property type="entry name" value="Ubiquitin-activating_enz"/>
</dbReference>
<protein>
    <submittedName>
        <fullName evidence="3">HesA/MoeB/ThiF family protein</fullName>
    </submittedName>
</protein>
<dbReference type="InterPro" id="IPR000594">
    <property type="entry name" value="ThiF_NAD_FAD-bd"/>
</dbReference>